<dbReference type="STRING" id="60517.A0A158R7W6"/>
<keyword evidence="4" id="KW-1185">Reference proteome</keyword>
<dbReference type="InterPro" id="IPR015943">
    <property type="entry name" value="WD40/YVTN_repeat-like_dom_sf"/>
</dbReference>
<dbReference type="PANTHER" id="PTHR44791">
    <property type="entry name" value="TELOMERASE PROTEIN COMPONENT 1 TEP1"/>
    <property type="match status" value="1"/>
</dbReference>
<dbReference type="EMBL" id="UYRS01018353">
    <property type="protein sequence ID" value="VDK33555.1"/>
    <property type="molecule type" value="Genomic_DNA"/>
</dbReference>
<dbReference type="InterPro" id="IPR018391">
    <property type="entry name" value="PQQ_b-propeller_rpt"/>
</dbReference>
<name>A0A158R7W6_TAEAS</name>
<proteinExistence type="predicted"/>
<reference evidence="5" key="1">
    <citation type="submission" date="2016-04" db="UniProtKB">
        <authorList>
            <consortium name="WormBaseParasite"/>
        </authorList>
    </citation>
    <scope>IDENTIFICATION</scope>
</reference>
<gene>
    <name evidence="3" type="ORF">TASK_LOCUS4514</name>
</gene>
<evidence type="ECO:0000313" key="3">
    <source>
        <dbReference type="EMBL" id="VDK33555.1"/>
    </source>
</evidence>
<dbReference type="SUPFAM" id="SSF50978">
    <property type="entry name" value="WD40 repeat-like"/>
    <property type="match status" value="3"/>
</dbReference>
<dbReference type="Gene3D" id="2.130.10.10">
    <property type="entry name" value="YVTN repeat-like/Quinoprotein amine dehydrogenase"/>
    <property type="match status" value="4"/>
</dbReference>
<dbReference type="SUPFAM" id="SSF52540">
    <property type="entry name" value="P-loop containing nucleoside triphosphate hydrolases"/>
    <property type="match status" value="1"/>
</dbReference>
<dbReference type="Pfam" id="PF00400">
    <property type="entry name" value="WD40"/>
    <property type="match status" value="1"/>
</dbReference>
<feature type="compositionally biased region" description="Acidic residues" evidence="1">
    <location>
        <begin position="2109"/>
        <end position="2126"/>
    </location>
</feature>
<evidence type="ECO:0000259" key="2">
    <source>
        <dbReference type="PROSITE" id="PS50988"/>
    </source>
</evidence>
<dbReference type="InterPro" id="IPR037214">
    <property type="entry name" value="TROVE_dom_sf"/>
</dbReference>
<dbReference type="InterPro" id="IPR036322">
    <property type="entry name" value="WD40_repeat_dom_sf"/>
</dbReference>
<dbReference type="SMART" id="SM00320">
    <property type="entry name" value="WD40"/>
    <property type="match status" value="8"/>
</dbReference>
<dbReference type="OrthoDB" id="427368at2759"/>
<dbReference type="WBParaSite" id="TASK_0000451301-mRNA-1">
    <property type="protein sequence ID" value="TASK_0000451301-mRNA-1"/>
    <property type="gene ID" value="TASK_0000451301"/>
</dbReference>
<evidence type="ECO:0000313" key="5">
    <source>
        <dbReference type="WBParaSite" id="TASK_0000451301-mRNA-1"/>
    </source>
</evidence>
<dbReference type="InterPro" id="IPR025139">
    <property type="entry name" value="DUF4062"/>
</dbReference>
<dbReference type="PANTHER" id="PTHR44791:SF1">
    <property type="entry name" value="TELOMERASE PROTEIN COMPONENT 1"/>
    <property type="match status" value="1"/>
</dbReference>
<dbReference type="Pfam" id="PF05731">
    <property type="entry name" value="TROVE"/>
    <property type="match status" value="1"/>
</dbReference>
<dbReference type="GO" id="GO:0003720">
    <property type="term" value="F:telomerase activity"/>
    <property type="evidence" value="ECO:0007669"/>
    <property type="project" value="TreeGrafter"/>
</dbReference>
<dbReference type="InterPro" id="IPR027417">
    <property type="entry name" value="P-loop_NTPase"/>
</dbReference>
<reference evidence="3 4" key="2">
    <citation type="submission" date="2018-11" db="EMBL/GenBank/DDBJ databases">
        <authorList>
            <consortium name="Pathogen Informatics"/>
        </authorList>
    </citation>
    <scope>NUCLEOTIDE SEQUENCE [LARGE SCALE GENOMIC DNA]</scope>
</reference>
<accession>A0A158R7W6</accession>
<dbReference type="GO" id="GO:0000722">
    <property type="term" value="P:telomere maintenance via recombination"/>
    <property type="evidence" value="ECO:0007669"/>
    <property type="project" value="TreeGrafter"/>
</dbReference>
<dbReference type="Pfam" id="PF13271">
    <property type="entry name" value="DUF4062"/>
    <property type="match status" value="1"/>
</dbReference>
<feature type="domain" description="TROVE" evidence="2">
    <location>
        <begin position="1"/>
        <end position="315"/>
    </location>
</feature>
<organism evidence="5">
    <name type="scientific">Taenia asiatica</name>
    <name type="common">Asian tapeworm</name>
    <dbReference type="NCBI Taxonomy" id="60517"/>
    <lineage>
        <taxon>Eukaryota</taxon>
        <taxon>Metazoa</taxon>
        <taxon>Spiralia</taxon>
        <taxon>Lophotrochozoa</taxon>
        <taxon>Platyhelminthes</taxon>
        <taxon>Cestoda</taxon>
        <taxon>Eucestoda</taxon>
        <taxon>Cyclophyllidea</taxon>
        <taxon>Taeniidae</taxon>
        <taxon>Taenia</taxon>
    </lineage>
</organism>
<dbReference type="PROSITE" id="PS50988">
    <property type="entry name" value="TROVE"/>
    <property type="match status" value="1"/>
</dbReference>
<evidence type="ECO:0000256" key="1">
    <source>
        <dbReference type="SAM" id="MobiDB-lite"/>
    </source>
</evidence>
<protein>
    <submittedName>
        <fullName evidence="5">TROVE domain-containing protein</fullName>
    </submittedName>
</protein>
<evidence type="ECO:0000313" key="4">
    <source>
        <dbReference type="Proteomes" id="UP000282613"/>
    </source>
</evidence>
<feature type="region of interest" description="Disordered" evidence="1">
    <location>
        <begin position="2103"/>
        <end position="2131"/>
    </location>
</feature>
<dbReference type="SUPFAM" id="SSF140864">
    <property type="entry name" value="TROVE domain-like"/>
    <property type="match status" value="1"/>
</dbReference>
<dbReference type="SMART" id="SM00564">
    <property type="entry name" value="PQQ"/>
    <property type="match status" value="2"/>
</dbReference>
<dbReference type="InterPro" id="IPR052652">
    <property type="entry name" value="Telomerase_Complex_Comp"/>
</dbReference>
<dbReference type="InterPro" id="IPR001680">
    <property type="entry name" value="WD40_rpt"/>
</dbReference>
<dbReference type="Proteomes" id="UP000282613">
    <property type="component" value="Unassembled WGS sequence"/>
</dbReference>
<sequence>MFASTAWVDMPIITQSSLTLTENRLLDSSFKLLGKDGAAIVGNEHSTSAKMRKMSMSGNEHGSLDNNFSALLHQVHRTLATQDDMVLQTPGDLAKKSVGIIEFKVAPSAAIRGAKFDLICYVMSSLNPRNLPSVPENEVRLVKLLKDVEEHDPEFVLKPADTIMSLLGKTYPMSISDFIESGLSGDWDPYLAGTRMRLPVPYTWETELSKTPMEDQLDAWHNLIDSGKLPYMATLRNLRNLLLVGIDEAHTEKVLRKLTTEEEVASSKQLPFRYLSAFTALQDLRADKEALSDLPKEIIKRGSTLIIVNLQEDSSPDLDVGTDCVSSQLLLAFMCMAVCEDYDALFHLSPNVVYSSKYFASLMPGEGTLLETVKRVSSILMYASMVVLGNLATSYKRWREVYNRHVGFVHGIAVYDGPCMAEDWMLLQDYSDSCIQILAHMGNQSLVKQVEMVDRQLNLSAKTHTTRHPTTVISKACRTSIELPTNFLRGGGIAAVQVFVSSTFQDMYGERDLISGLIFPALRKQLSHLDYPVLLNEIDLRWGVPEVFSQTGESLRMCLEKVVTSDYLILLLGERYGWTPSEEVVQALPPKLLGQVMKIYKKGMSITEMEARLFIQQNWNKRKSFFCFLRDSTCLESVPSELRSNFIQSSQNDRERLGEFKRFLKENGLILLNTYPASFSGKFGSVPMMGNLGTLGEALFKSLYTSISDWVRSHPPVSPSFEGGEIRQCGSSVPTAYLEAIAASVAPRHLQETLRALLVDLPMRGAQVRLSRLDAASQHQKVRLTQMLPLVARDGGVLCLIGSHGSGKTTLVSALAVVLSDPTWTPDMAISSALTTSFDSRSTSKLEISETFRNRSRVFVHLTMGANSSTTRHAGLLLCAIPQMTQVKQLLDTWIMSMFNELRKPASGPNPALGQRLNALESELQSAGIVNVAHDSDLAKSIEIFHKLLWIVGEHVKNHYIFIVDSVDHLVPANLTWIPEVIPENVKFVLTLDGESKAARTLSVRPDCLYLRMSELSRNEKAAAIRCYFAQYGKVLSESGFGNQLSRLVRKRDAGLPLYLKMACDELRLHSTFENLDSNLKSLPEHLPDLVAHIVARASVCCGENLVKTALGCILCSRHSLYPAQLQRMINVWLSANSEQATSQTIAFFNGDEDELPKEDPTIHPVLTTMALNVLLSQLQPLVIGVESTDESDRGLVVPGAEQVEADSEERPELSLFTSGGLRLCSLEVADVVRRLCFSSSGPISRFSASRRMGYVKSVVDSRGGKEPPPLSSTPTELQTYRLLLYENYDNLKDKVYYAFRAKKLNLAVSILSDISYIQQKALNNDILGVIEEFLGSDICDPDTKTAWLEIIDKEQGTIFSAIRHFVLRSGHTLARFPQLTRQLLLESLPVYCKATLKEELERGIGLESSLAVSRCNTLSTDCLRDVEMIWKPEAVISPTVLASDGHEIIACGDISGSITLLDVASGKVLNTLYGHSGAVNGIVFILPQTNALVTRCMLLYSVSADSTACLWKLVPSSVGGKGLVGVRLARISGYHDRAITACAWDSQRKHLVTAGLDGLVDLFAVQLSLDGDSDGETNSVSGYNLESFKRPQRFFSTQHQPINVMVLVEDKIVVGCWNGTLWVFETETREGRNTTKVLLVGSKCGALRGGTRDAAYIEQWAGVRGLHAAIVALAYSGPKCDVIACADFVGEVTLINASTFECIAHLEKTVPSTPRHVFSRLCFLKQKGSDDCLLAHTGSSTSVSGAISLCNIDRPHKFDTLFEEKGKSLEICIGVSLTKSVMIFGTCNGGVTCFSTDAERSLIQLCPPPQNNASKIQALDCFLFGDVVNFAFLAYGSARGDVTFAIFSTKRDTNGILKLNGLVGEAQQPFSVWPHAYGHQEGGGGEAGGTLAIAASASQGFAVSGGGDAACCFHMFQLQDLSSMGCHSHTIDSDFRVVAHSSGVSALASANNIAVSGGKDGLLAIYRVDKQESFQPVTILDSVPQAHRDWITCLAIEQKDSQRYLIASGGNDHAVGVWLLDTGSKDGINSLSQIWFATEHVQPLIRFSFKDGLLISASVDGVVVAWVATVSSMRKLRKFTLSDSKLVMLDLIGSENSTINDKLTPLSDDSDSNADLDALPEDQDSVDVSPTTKSKKLCHVTVDEEAMDHRALIRLRVACAHSDGSLDELACAGHANATDCSTIHLVSSTESGALVSACTSDSQSGEVCLWRLDSNEPRSNITQIPHHGVITVIKERKGYIFAGGDDGRLFAWRVRDGRQLTVEKFVSSGCINDLDASVSCQKNGVLMATVAVLIDRCIYFLTLSASTDSKLVFDCSRLELSTELYSVILMRPMPDPTKSAFVVGTGKHALICQHSGNVPETPAFTTSGGTAHYIGLCDGKMELFDVEGKPLAVAQREDATTFTGLQVIRPKSRSTTYILVSGTRKSLAAKDSAVTSFVSLRGDPFTPISEYVLPEGEVVVAFAAVENDSETVQNGSYLVIVAGSDGILRYLRWIPSQSTEEVGLTPHIRPKLVGYFPTGRKVIKVCATEPDHFAVGYSNGDVGIYQFIKTAL</sequence>
<dbReference type="GO" id="GO:0070034">
    <property type="term" value="F:telomerase RNA binding"/>
    <property type="evidence" value="ECO:0007669"/>
    <property type="project" value="TreeGrafter"/>
</dbReference>
<dbReference type="GO" id="GO:0005697">
    <property type="term" value="C:telomerase holoenzyme complex"/>
    <property type="evidence" value="ECO:0007669"/>
    <property type="project" value="TreeGrafter"/>
</dbReference>
<dbReference type="InterPro" id="IPR008858">
    <property type="entry name" value="TROVE_dom"/>
</dbReference>